<dbReference type="EMBL" id="BLXT01001203">
    <property type="protein sequence ID" value="GFN83584.1"/>
    <property type="molecule type" value="Genomic_DNA"/>
</dbReference>
<dbReference type="AlphaFoldDB" id="A0AAV3YKF6"/>
<evidence type="ECO:0000313" key="1">
    <source>
        <dbReference type="EMBL" id="GFN83584.1"/>
    </source>
</evidence>
<keyword evidence="1" id="KW-0378">Hydrolase</keyword>
<keyword evidence="1" id="KW-0255">Endonuclease</keyword>
<evidence type="ECO:0000313" key="2">
    <source>
        <dbReference type="Proteomes" id="UP000735302"/>
    </source>
</evidence>
<keyword evidence="2" id="KW-1185">Reference proteome</keyword>
<keyword evidence="1" id="KW-0540">Nuclease</keyword>
<dbReference type="Proteomes" id="UP000735302">
    <property type="component" value="Unassembled WGS sequence"/>
</dbReference>
<sequence>MTYGAEDGHSEKRDRKKIESVEMWCYKRFLRISWKEKKLTKASSNNLTYHDQSWTGYRKEKLSFLGQASRRKCSLMKDIIQGKLEGKRGRGRPQQAILKYEKLYEKDFLMYFIIF</sequence>
<comment type="caution">
    <text evidence="1">The sequence shown here is derived from an EMBL/GenBank/DDBJ whole genome shotgun (WGS) entry which is preliminary data.</text>
</comment>
<protein>
    <submittedName>
        <fullName evidence="1">Endonuclease-reverse transcriptase</fullName>
    </submittedName>
</protein>
<name>A0AAV3YKF6_9GAST</name>
<gene>
    <name evidence="1" type="ORF">PoB_001009000</name>
</gene>
<organism evidence="1 2">
    <name type="scientific">Plakobranchus ocellatus</name>
    <dbReference type="NCBI Taxonomy" id="259542"/>
    <lineage>
        <taxon>Eukaryota</taxon>
        <taxon>Metazoa</taxon>
        <taxon>Spiralia</taxon>
        <taxon>Lophotrochozoa</taxon>
        <taxon>Mollusca</taxon>
        <taxon>Gastropoda</taxon>
        <taxon>Heterobranchia</taxon>
        <taxon>Euthyneura</taxon>
        <taxon>Panpulmonata</taxon>
        <taxon>Sacoglossa</taxon>
        <taxon>Placobranchoidea</taxon>
        <taxon>Plakobranchidae</taxon>
        <taxon>Plakobranchus</taxon>
    </lineage>
</organism>
<reference evidence="1 2" key="1">
    <citation type="journal article" date="2021" name="Elife">
        <title>Chloroplast acquisition without the gene transfer in kleptoplastic sea slugs, Plakobranchus ocellatus.</title>
        <authorList>
            <person name="Maeda T."/>
            <person name="Takahashi S."/>
            <person name="Yoshida T."/>
            <person name="Shimamura S."/>
            <person name="Takaki Y."/>
            <person name="Nagai Y."/>
            <person name="Toyoda A."/>
            <person name="Suzuki Y."/>
            <person name="Arimoto A."/>
            <person name="Ishii H."/>
            <person name="Satoh N."/>
            <person name="Nishiyama T."/>
            <person name="Hasebe M."/>
            <person name="Maruyama T."/>
            <person name="Minagawa J."/>
            <person name="Obokata J."/>
            <person name="Shigenobu S."/>
        </authorList>
    </citation>
    <scope>NUCLEOTIDE SEQUENCE [LARGE SCALE GENOMIC DNA]</scope>
</reference>
<accession>A0AAV3YKF6</accession>
<proteinExistence type="predicted"/>
<dbReference type="GO" id="GO:0004519">
    <property type="term" value="F:endonuclease activity"/>
    <property type="evidence" value="ECO:0007669"/>
    <property type="project" value="UniProtKB-KW"/>
</dbReference>